<dbReference type="KEGG" id="fas:105268484"/>
<name>A0A0C9Q3X4_9HYME</name>
<keyword evidence="5" id="KW-0325">Glycoprotein</keyword>
<evidence type="ECO:0000256" key="6">
    <source>
        <dbReference type="RuleBase" id="RU361235"/>
    </source>
</evidence>
<organism evidence="8">
    <name type="scientific">Fopius arisanus</name>
    <dbReference type="NCBI Taxonomy" id="64838"/>
    <lineage>
        <taxon>Eukaryota</taxon>
        <taxon>Metazoa</taxon>
        <taxon>Ecdysozoa</taxon>
        <taxon>Arthropoda</taxon>
        <taxon>Hexapoda</taxon>
        <taxon>Insecta</taxon>
        <taxon>Pterygota</taxon>
        <taxon>Neoptera</taxon>
        <taxon>Endopterygota</taxon>
        <taxon>Hymenoptera</taxon>
        <taxon>Apocrita</taxon>
        <taxon>Ichneumonoidea</taxon>
        <taxon>Braconidae</taxon>
        <taxon>Opiinae</taxon>
        <taxon>Fopius</taxon>
    </lineage>
</organism>
<evidence type="ECO:0000256" key="4">
    <source>
        <dbReference type="ARBA" id="ARBA00023157"/>
    </source>
</evidence>
<evidence type="ECO:0000313" key="9">
    <source>
        <dbReference type="Proteomes" id="UP000694866"/>
    </source>
</evidence>
<dbReference type="InterPro" id="IPR019826">
    <property type="entry name" value="Carboxylesterase_B_AS"/>
</dbReference>
<keyword evidence="9" id="KW-1185">Reference proteome</keyword>
<evidence type="ECO:0000256" key="3">
    <source>
        <dbReference type="ARBA" id="ARBA00022801"/>
    </source>
</evidence>
<reference evidence="8" key="1">
    <citation type="submission" date="2015-01" db="EMBL/GenBank/DDBJ databases">
        <title>Transcriptome Assembly of Fopius arisanus.</title>
        <authorList>
            <person name="Geib S."/>
        </authorList>
    </citation>
    <scope>NUCLEOTIDE SEQUENCE</scope>
</reference>
<dbReference type="OrthoDB" id="19653at2759"/>
<keyword evidence="2" id="KW-0719">Serine esterase</keyword>
<dbReference type="PANTHER" id="PTHR43142:SF1">
    <property type="entry name" value="CARBOXYLIC ESTER HYDROLASE"/>
    <property type="match status" value="1"/>
</dbReference>
<dbReference type="PANTHER" id="PTHR43142">
    <property type="entry name" value="CARBOXYLIC ESTER HYDROLASE"/>
    <property type="match status" value="1"/>
</dbReference>
<accession>A0A0C9Q3X4</accession>
<evidence type="ECO:0000256" key="5">
    <source>
        <dbReference type="ARBA" id="ARBA00023180"/>
    </source>
</evidence>
<dbReference type="InterPro" id="IPR002018">
    <property type="entry name" value="CarbesteraseB"/>
</dbReference>
<dbReference type="InterPro" id="IPR029058">
    <property type="entry name" value="AB_hydrolase_fold"/>
</dbReference>
<evidence type="ECO:0000313" key="8">
    <source>
        <dbReference type="EMBL" id="JAG78520.1"/>
    </source>
</evidence>
<feature type="signal peptide" evidence="6">
    <location>
        <begin position="1"/>
        <end position="18"/>
    </location>
</feature>
<sequence>MWLVRVIVSCLALGLSWAADEVELTIPQGTLRGLKTTTTQNGVQYYSFKGIPYAKPMIGPNKFKQSEPAEGWTGVRDATQHGNTCVFFCMVQQKVLGDDDCLFLNVYTPTLEEGSGKAVMVYFHPGGFTKGSGDDDLFGPDFLLEKDVILVTVNSRLGALGYLNTGDANAPGNAGLKDQVLALNWIQNNIGRFGGCRNRVTLFGVSSGAASVQYHMLSPMSEGLFRRAIIQSGSVSSSWAISYTPREDAMTLAAKLGIKASDTKELVVKLSEVPTPQIVEANDALGGTMNFLRGDMHFMLPSVENNIGKDMFLPADPWELLKSGKVANVHTMIGTVSQEGGLFTGMVLPMVSHFQDNFALFIPKDLNMTDPGQLKMVGESIKKFYFGDKAVGDSVTELTNLLTDVFFACGSMLTARVINARLSSPVYQYLFDFEAPLGFMKSLFKLEKGVVHGDDMTYLFYSKVFQNKLQPGSRVETKTNQMVEMWTDFAKEGNPSITMSAANIKWEPMGEDGKYLAINDELTMKTSIFKDRMNFWAGIYKDVLGDHAKLFN</sequence>
<dbReference type="GeneID" id="105268484"/>
<proteinExistence type="inferred from homology"/>
<dbReference type="Pfam" id="PF00135">
    <property type="entry name" value="COesterase"/>
    <property type="match status" value="1"/>
</dbReference>
<dbReference type="InterPro" id="IPR019819">
    <property type="entry name" value="Carboxylesterase_B_CS"/>
</dbReference>
<keyword evidence="6" id="KW-0732">Signal</keyword>
<evidence type="ECO:0000259" key="7">
    <source>
        <dbReference type="Pfam" id="PF00135"/>
    </source>
</evidence>
<reference evidence="10" key="2">
    <citation type="submission" date="2025-04" db="UniProtKB">
        <authorList>
            <consortium name="RefSeq"/>
        </authorList>
    </citation>
    <scope>IDENTIFICATION</scope>
    <source>
        <strain evidence="10">USDA-PBARC FA_bdor</strain>
        <tissue evidence="10">Whole organism</tissue>
    </source>
</reference>
<dbReference type="PROSITE" id="PS00122">
    <property type="entry name" value="CARBOXYLESTERASE_B_1"/>
    <property type="match status" value="1"/>
</dbReference>
<dbReference type="GO" id="GO:0052689">
    <property type="term" value="F:carboxylic ester hydrolase activity"/>
    <property type="evidence" value="ECO:0007669"/>
    <property type="project" value="UniProtKB-KW"/>
</dbReference>
<comment type="similarity">
    <text evidence="1 6">Belongs to the type-B carboxylesterase/lipase family.</text>
</comment>
<evidence type="ECO:0000256" key="1">
    <source>
        <dbReference type="ARBA" id="ARBA00005964"/>
    </source>
</evidence>
<dbReference type="ESTHER" id="9hyme-a0a0c9q3x4">
    <property type="family name" value="Carb_B_Arthropoda"/>
</dbReference>
<evidence type="ECO:0000313" key="10">
    <source>
        <dbReference type="RefSeq" id="XP_011306384.1"/>
    </source>
</evidence>
<dbReference type="PROSITE" id="PS00941">
    <property type="entry name" value="CARBOXYLESTERASE_B_2"/>
    <property type="match status" value="1"/>
</dbReference>
<dbReference type="SUPFAM" id="SSF53474">
    <property type="entry name" value="alpha/beta-Hydrolases"/>
    <property type="match status" value="1"/>
</dbReference>
<dbReference type="RefSeq" id="XP_011306384.1">
    <property type="nucleotide sequence ID" value="XM_011308082.1"/>
</dbReference>
<feature type="domain" description="Carboxylesterase type B" evidence="7">
    <location>
        <begin position="23"/>
        <end position="536"/>
    </location>
</feature>
<keyword evidence="3 6" id="KW-0378">Hydrolase</keyword>
<accession>A0A9R1TBT9</accession>
<keyword evidence="4" id="KW-1015">Disulfide bond</keyword>
<dbReference type="Gene3D" id="3.40.50.1820">
    <property type="entry name" value="alpha/beta hydrolase"/>
    <property type="match status" value="1"/>
</dbReference>
<dbReference type="EMBL" id="GBYB01008753">
    <property type="protein sequence ID" value="JAG78520.1"/>
    <property type="molecule type" value="Transcribed_RNA"/>
</dbReference>
<feature type="chain" id="PRO_5044513662" description="Carboxylic ester hydrolase" evidence="6">
    <location>
        <begin position="19"/>
        <end position="552"/>
    </location>
</feature>
<evidence type="ECO:0000256" key="2">
    <source>
        <dbReference type="ARBA" id="ARBA00022487"/>
    </source>
</evidence>
<dbReference type="EC" id="3.1.1.-" evidence="6"/>
<gene>
    <name evidence="8" type="primary">ESTF_3</name>
    <name evidence="10" type="synonym">LOC105268484</name>
    <name evidence="8" type="ORF">g.6067</name>
</gene>
<dbReference type="AlphaFoldDB" id="A0A0C9Q3X4"/>
<dbReference type="Proteomes" id="UP000694866">
    <property type="component" value="Unplaced"/>
</dbReference>
<protein>
    <recommendedName>
        <fullName evidence="6">Carboxylic ester hydrolase</fullName>
        <ecNumber evidence="6">3.1.1.-</ecNumber>
    </recommendedName>
</protein>